<evidence type="ECO:0000313" key="2">
    <source>
        <dbReference type="Proteomes" id="UP000643279"/>
    </source>
</evidence>
<reference evidence="2" key="1">
    <citation type="journal article" date="2019" name="Int. J. Syst. Evol. Microbiol.">
        <title>The Global Catalogue of Microorganisms (GCM) 10K type strain sequencing project: providing services to taxonomists for standard genome sequencing and annotation.</title>
        <authorList>
            <consortium name="The Broad Institute Genomics Platform"/>
            <consortium name="The Broad Institute Genome Sequencing Center for Infectious Disease"/>
            <person name="Wu L."/>
            <person name="Ma J."/>
        </authorList>
    </citation>
    <scope>NUCLEOTIDE SEQUENCE [LARGE SCALE GENOMIC DNA]</scope>
    <source>
        <strain evidence="2">CGMCC 1.12778</strain>
    </source>
</reference>
<protein>
    <recommendedName>
        <fullName evidence="3">AP2 domain-containing protein</fullName>
    </recommendedName>
</protein>
<accession>A0ABQ2AMI2</accession>
<proteinExistence type="predicted"/>
<evidence type="ECO:0000313" key="1">
    <source>
        <dbReference type="EMBL" id="GGH93850.1"/>
    </source>
</evidence>
<comment type="caution">
    <text evidence="1">The sequence shown here is derived from an EMBL/GenBank/DDBJ whole genome shotgun (WGS) entry which is preliminary data.</text>
</comment>
<name>A0ABQ2AMI2_9MICC</name>
<keyword evidence="2" id="KW-1185">Reference proteome</keyword>
<dbReference type="Proteomes" id="UP000643279">
    <property type="component" value="Unassembled WGS sequence"/>
</dbReference>
<dbReference type="EMBL" id="BMFW01000005">
    <property type="protein sequence ID" value="GGH93850.1"/>
    <property type="molecule type" value="Genomic_DNA"/>
</dbReference>
<evidence type="ECO:0008006" key="3">
    <source>
        <dbReference type="Google" id="ProtNLM"/>
    </source>
</evidence>
<sequence length="61" mass="7293">MHVVITHKPGYMYDIVLYEDGKRMYGMVRCTLWGARFAAQRALKRAERDRLSGEYREEVRL</sequence>
<gene>
    <name evidence="1" type="ORF">GCM10007170_15680</name>
</gene>
<organism evidence="1 2">
    <name type="scientific">Arthrobacter liuii</name>
    <dbReference type="NCBI Taxonomy" id="1476996"/>
    <lineage>
        <taxon>Bacteria</taxon>
        <taxon>Bacillati</taxon>
        <taxon>Actinomycetota</taxon>
        <taxon>Actinomycetes</taxon>
        <taxon>Micrococcales</taxon>
        <taxon>Micrococcaceae</taxon>
        <taxon>Arthrobacter</taxon>
    </lineage>
</organism>